<gene>
    <name evidence="2" type="ORF">ACFSUE_02145</name>
</gene>
<sequence>MNWILRVLDREIKRFKTADPFEIASGRHIVIRYFPLGDTFGFYMKNARHQVITINSDIEDFKKLYTCCHELGHAVLHPNENTPFLNQNTIRSRGKIETQAHYWATMEVLKYRQSRPEYYETRNLLLRENGIPYEMAKFF</sequence>
<accession>A0ABW5RYN0</accession>
<proteinExistence type="predicted"/>
<protein>
    <submittedName>
        <fullName evidence="2">ImmA/IrrE family metallo-endopeptidase</fullName>
    </submittedName>
</protein>
<evidence type="ECO:0000313" key="3">
    <source>
        <dbReference type="Proteomes" id="UP001597399"/>
    </source>
</evidence>
<name>A0ABW5RYN0_9BACL</name>
<feature type="domain" description="IrrE N-terminal-like" evidence="1">
    <location>
        <begin position="29"/>
        <end position="136"/>
    </location>
</feature>
<comment type="caution">
    <text evidence="2">The sequence shown here is derived from an EMBL/GenBank/DDBJ whole genome shotgun (WGS) entry which is preliminary data.</text>
</comment>
<dbReference type="RefSeq" id="WP_253059539.1">
    <property type="nucleotide sequence ID" value="NZ_JAMXWM010000004.1"/>
</dbReference>
<dbReference type="Pfam" id="PF06114">
    <property type="entry name" value="Peptidase_M78"/>
    <property type="match status" value="1"/>
</dbReference>
<evidence type="ECO:0000259" key="1">
    <source>
        <dbReference type="Pfam" id="PF06114"/>
    </source>
</evidence>
<dbReference type="InterPro" id="IPR010359">
    <property type="entry name" value="IrrE_HExxH"/>
</dbReference>
<reference evidence="3" key="1">
    <citation type="journal article" date="2019" name="Int. J. Syst. Evol. Microbiol.">
        <title>The Global Catalogue of Microorganisms (GCM) 10K type strain sequencing project: providing services to taxonomists for standard genome sequencing and annotation.</title>
        <authorList>
            <consortium name="The Broad Institute Genomics Platform"/>
            <consortium name="The Broad Institute Genome Sequencing Center for Infectious Disease"/>
            <person name="Wu L."/>
            <person name="Ma J."/>
        </authorList>
    </citation>
    <scope>NUCLEOTIDE SEQUENCE [LARGE SCALE GENOMIC DNA]</scope>
    <source>
        <strain evidence="3">TISTR 2466</strain>
    </source>
</reference>
<organism evidence="2 3">
    <name type="scientific">Sporolactobacillus shoreicorticis</name>
    <dbReference type="NCBI Taxonomy" id="1923877"/>
    <lineage>
        <taxon>Bacteria</taxon>
        <taxon>Bacillati</taxon>
        <taxon>Bacillota</taxon>
        <taxon>Bacilli</taxon>
        <taxon>Bacillales</taxon>
        <taxon>Sporolactobacillaceae</taxon>
        <taxon>Sporolactobacillus</taxon>
    </lineage>
</organism>
<evidence type="ECO:0000313" key="2">
    <source>
        <dbReference type="EMBL" id="MFD2692446.1"/>
    </source>
</evidence>
<dbReference type="EMBL" id="JBHUMQ010000003">
    <property type="protein sequence ID" value="MFD2692446.1"/>
    <property type="molecule type" value="Genomic_DNA"/>
</dbReference>
<dbReference type="Gene3D" id="1.10.10.2910">
    <property type="match status" value="1"/>
</dbReference>
<keyword evidence="3" id="KW-1185">Reference proteome</keyword>
<dbReference type="Proteomes" id="UP001597399">
    <property type="component" value="Unassembled WGS sequence"/>
</dbReference>